<reference evidence="1" key="1">
    <citation type="submission" date="2014-05" db="EMBL/GenBank/DDBJ databases">
        <authorList>
            <person name="Chronopoulou M."/>
        </authorList>
    </citation>
    <scope>NUCLEOTIDE SEQUENCE</scope>
    <source>
        <tissue evidence="1">Whole organism</tissue>
    </source>
</reference>
<name>A0A0K2SZD5_LEPSM</name>
<evidence type="ECO:0000313" key="1">
    <source>
        <dbReference type="EMBL" id="CDW18890.1"/>
    </source>
</evidence>
<organism evidence="1">
    <name type="scientific">Lepeophtheirus salmonis</name>
    <name type="common">Salmon louse</name>
    <name type="synonym">Caligus salmonis</name>
    <dbReference type="NCBI Taxonomy" id="72036"/>
    <lineage>
        <taxon>Eukaryota</taxon>
        <taxon>Metazoa</taxon>
        <taxon>Ecdysozoa</taxon>
        <taxon>Arthropoda</taxon>
        <taxon>Crustacea</taxon>
        <taxon>Multicrustacea</taxon>
        <taxon>Hexanauplia</taxon>
        <taxon>Copepoda</taxon>
        <taxon>Siphonostomatoida</taxon>
        <taxon>Caligidae</taxon>
        <taxon>Lepeophtheirus</taxon>
    </lineage>
</organism>
<dbReference type="EMBL" id="HACA01001529">
    <property type="protein sequence ID" value="CDW18890.1"/>
    <property type="molecule type" value="Transcribed_RNA"/>
</dbReference>
<accession>A0A0K2SZD5</accession>
<protein>
    <submittedName>
        <fullName evidence="1">Uncharacterized protein</fullName>
    </submittedName>
</protein>
<sequence length="65" mass="7592">MYLNVHNLYIGVSFDRFFSRKKLSIISRNDSSLVFIKRCIINIISSTKFSSLTYTNISYKHILIA</sequence>
<dbReference type="AlphaFoldDB" id="A0A0K2SZD5"/>
<proteinExistence type="predicted"/>